<dbReference type="EMBL" id="MU001494">
    <property type="protein sequence ID" value="KAF2450121.1"/>
    <property type="molecule type" value="Genomic_DNA"/>
</dbReference>
<keyword evidence="3" id="KW-1185">Reference proteome</keyword>
<feature type="chain" id="PRO_5040331422" description="Secreted protein" evidence="1">
    <location>
        <begin position="21"/>
        <end position="92"/>
    </location>
</feature>
<proteinExistence type="predicted"/>
<evidence type="ECO:0000313" key="2">
    <source>
        <dbReference type="EMBL" id="KAF2450121.1"/>
    </source>
</evidence>
<accession>A0A9P4PTH1</accession>
<sequence length="92" mass="10372">MHSTVLMWALLPSLPRATSGSTKITFYSELKAGFCYGTVPRMVARLRVWRVYRPFCLNTLPWCRSATHPPQPTGCGFSGSFPCFLLHLSCLF</sequence>
<gene>
    <name evidence="2" type="ORF">P171DRAFT_205450</name>
</gene>
<keyword evidence="1" id="KW-0732">Signal</keyword>
<reference evidence="2" key="1">
    <citation type="journal article" date="2020" name="Stud. Mycol.">
        <title>101 Dothideomycetes genomes: a test case for predicting lifestyles and emergence of pathogens.</title>
        <authorList>
            <person name="Haridas S."/>
            <person name="Albert R."/>
            <person name="Binder M."/>
            <person name="Bloem J."/>
            <person name="Labutti K."/>
            <person name="Salamov A."/>
            <person name="Andreopoulos B."/>
            <person name="Baker S."/>
            <person name="Barry K."/>
            <person name="Bills G."/>
            <person name="Bluhm B."/>
            <person name="Cannon C."/>
            <person name="Castanera R."/>
            <person name="Culley D."/>
            <person name="Daum C."/>
            <person name="Ezra D."/>
            <person name="Gonzalez J."/>
            <person name="Henrissat B."/>
            <person name="Kuo A."/>
            <person name="Liang C."/>
            <person name="Lipzen A."/>
            <person name="Lutzoni F."/>
            <person name="Magnuson J."/>
            <person name="Mondo S."/>
            <person name="Nolan M."/>
            <person name="Ohm R."/>
            <person name="Pangilinan J."/>
            <person name="Park H.-J."/>
            <person name="Ramirez L."/>
            <person name="Alfaro M."/>
            <person name="Sun H."/>
            <person name="Tritt A."/>
            <person name="Yoshinaga Y."/>
            <person name="Zwiers L.-H."/>
            <person name="Turgeon B."/>
            <person name="Goodwin S."/>
            <person name="Spatafora J."/>
            <person name="Crous P."/>
            <person name="Grigoriev I."/>
        </authorList>
    </citation>
    <scope>NUCLEOTIDE SEQUENCE</scope>
    <source>
        <strain evidence="2">CBS 690.94</strain>
    </source>
</reference>
<evidence type="ECO:0000313" key="3">
    <source>
        <dbReference type="Proteomes" id="UP000799764"/>
    </source>
</evidence>
<dbReference type="Proteomes" id="UP000799764">
    <property type="component" value="Unassembled WGS sequence"/>
</dbReference>
<feature type="signal peptide" evidence="1">
    <location>
        <begin position="1"/>
        <end position="20"/>
    </location>
</feature>
<evidence type="ECO:0008006" key="4">
    <source>
        <dbReference type="Google" id="ProtNLM"/>
    </source>
</evidence>
<organism evidence="2 3">
    <name type="scientific">Karstenula rhodostoma CBS 690.94</name>
    <dbReference type="NCBI Taxonomy" id="1392251"/>
    <lineage>
        <taxon>Eukaryota</taxon>
        <taxon>Fungi</taxon>
        <taxon>Dikarya</taxon>
        <taxon>Ascomycota</taxon>
        <taxon>Pezizomycotina</taxon>
        <taxon>Dothideomycetes</taxon>
        <taxon>Pleosporomycetidae</taxon>
        <taxon>Pleosporales</taxon>
        <taxon>Massarineae</taxon>
        <taxon>Didymosphaeriaceae</taxon>
        <taxon>Karstenula</taxon>
    </lineage>
</organism>
<dbReference type="AlphaFoldDB" id="A0A9P4PTH1"/>
<evidence type="ECO:0000256" key="1">
    <source>
        <dbReference type="SAM" id="SignalP"/>
    </source>
</evidence>
<comment type="caution">
    <text evidence="2">The sequence shown here is derived from an EMBL/GenBank/DDBJ whole genome shotgun (WGS) entry which is preliminary data.</text>
</comment>
<protein>
    <recommendedName>
        <fullName evidence="4">Secreted protein</fullName>
    </recommendedName>
</protein>
<name>A0A9P4PTH1_9PLEO</name>